<dbReference type="Proteomes" id="UP000000311">
    <property type="component" value="Unassembled WGS sequence"/>
</dbReference>
<dbReference type="AlphaFoldDB" id="E2AMZ4"/>
<dbReference type="STRING" id="104421.E2AMZ4"/>
<dbReference type="OMA" id="CCYSCKM"/>
<dbReference type="Pfam" id="PF15749">
    <property type="entry name" value="MRNIP"/>
    <property type="match status" value="1"/>
</dbReference>
<keyword evidence="3" id="KW-1185">Reference proteome</keyword>
<proteinExistence type="predicted"/>
<dbReference type="InterPro" id="IPR032739">
    <property type="entry name" value="MRNIP"/>
</dbReference>
<accession>E2AMZ4</accession>
<dbReference type="GO" id="GO:0005634">
    <property type="term" value="C:nucleus"/>
    <property type="evidence" value="ECO:0007669"/>
    <property type="project" value="TreeGrafter"/>
</dbReference>
<dbReference type="OrthoDB" id="5960226at2759"/>
<dbReference type="GO" id="GO:0003682">
    <property type="term" value="F:chromatin binding"/>
    <property type="evidence" value="ECO:0007669"/>
    <property type="project" value="TreeGrafter"/>
</dbReference>
<dbReference type="KEGG" id="cfo:105254190"/>
<dbReference type="PANTHER" id="PTHR15863:SF2">
    <property type="entry name" value="MRN COMPLEX-INTERACTING PROTEIN"/>
    <property type="match status" value="1"/>
</dbReference>
<evidence type="ECO:0000313" key="2">
    <source>
        <dbReference type="EMBL" id="EFN65196.1"/>
    </source>
</evidence>
<reference evidence="2 3" key="1">
    <citation type="journal article" date="2010" name="Science">
        <title>Genomic comparison of the ants Camponotus floridanus and Harpegnathos saltator.</title>
        <authorList>
            <person name="Bonasio R."/>
            <person name="Zhang G."/>
            <person name="Ye C."/>
            <person name="Mutti N.S."/>
            <person name="Fang X."/>
            <person name="Qin N."/>
            <person name="Donahue G."/>
            <person name="Yang P."/>
            <person name="Li Q."/>
            <person name="Li C."/>
            <person name="Zhang P."/>
            <person name="Huang Z."/>
            <person name="Berger S.L."/>
            <person name="Reinberg D."/>
            <person name="Wang J."/>
            <person name="Liebig J."/>
        </authorList>
    </citation>
    <scope>NUCLEOTIDE SEQUENCE [LARGE SCALE GENOMIC DNA]</scope>
    <source>
        <strain evidence="3">C129</strain>
    </source>
</reference>
<dbReference type="GO" id="GO:0007095">
    <property type="term" value="P:mitotic G2 DNA damage checkpoint signaling"/>
    <property type="evidence" value="ECO:0007669"/>
    <property type="project" value="TreeGrafter"/>
</dbReference>
<name>E2AMZ4_CAMFO</name>
<evidence type="ECO:0000313" key="3">
    <source>
        <dbReference type="Proteomes" id="UP000000311"/>
    </source>
</evidence>
<feature type="domain" description="MRN complex-interacting protein N-terminal" evidence="1">
    <location>
        <begin position="7"/>
        <end position="102"/>
    </location>
</feature>
<dbReference type="FunCoup" id="E2AMZ4">
    <property type="interactions" value="6"/>
</dbReference>
<dbReference type="PANTHER" id="PTHR15863">
    <property type="entry name" value="MRN COMPLEX-INTERACTING PROTEIN"/>
    <property type="match status" value="1"/>
</dbReference>
<evidence type="ECO:0000259" key="1">
    <source>
        <dbReference type="Pfam" id="PF15749"/>
    </source>
</evidence>
<dbReference type="InParanoid" id="E2AMZ4"/>
<dbReference type="InterPro" id="IPR049472">
    <property type="entry name" value="MRNIP_N"/>
</dbReference>
<protein>
    <submittedName>
        <fullName evidence="2">UPF0544 protein C5orf45-like protein</fullName>
    </submittedName>
</protein>
<organism evidence="3">
    <name type="scientific">Camponotus floridanus</name>
    <name type="common">Florida carpenter ant</name>
    <dbReference type="NCBI Taxonomy" id="104421"/>
    <lineage>
        <taxon>Eukaryota</taxon>
        <taxon>Metazoa</taxon>
        <taxon>Ecdysozoa</taxon>
        <taxon>Arthropoda</taxon>
        <taxon>Hexapoda</taxon>
        <taxon>Insecta</taxon>
        <taxon>Pterygota</taxon>
        <taxon>Neoptera</taxon>
        <taxon>Endopterygota</taxon>
        <taxon>Hymenoptera</taxon>
        <taxon>Apocrita</taxon>
        <taxon>Aculeata</taxon>
        <taxon>Formicoidea</taxon>
        <taxon>Formicidae</taxon>
        <taxon>Formicinae</taxon>
        <taxon>Camponotus</taxon>
    </lineage>
</organism>
<gene>
    <name evidence="2" type="ORF">EAG_05353</name>
</gene>
<dbReference type="EMBL" id="GL440995">
    <property type="protein sequence ID" value="EFN65196.1"/>
    <property type="molecule type" value="Genomic_DNA"/>
</dbReference>
<sequence length="186" mass="21600">MPQEMNVLCCYSCKMYQVHIVKKARKWHCKLCNAKQSMQQIYFQGSGRDCRLHVQQLNAMKANNTFFTPTEEDDVEDTCDALTNIHQESDSDQAAENKWTKYSSETEDVEDLVFDKKIDNLTPNDTDFESEDVNNETEGLCFTSFNRNSNNDDKCNMQDNIKSNEDCNNTTSIFETYDELDDPLDF</sequence>